<reference evidence="1 2" key="1">
    <citation type="journal article" date="2004" name="Nature">
        <title>Genome evolution in yeasts.</title>
        <authorList>
            <consortium name="Genolevures"/>
            <person name="Dujon B."/>
            <person name="Sherman D."/>
            <person name="Fischer G."/>
            <person name="Durrens P."/>
            <person name="Casaregola S."/>
            <person name="Lafontaine I."/>
            <person name="de Montigny J."/>
            <person name="Marck C."/>
            <person name="Neuveglise C."/>
            <person name="Talla E."/>
            <person name="Goffard N."/>
            <person name="Frangeul L."/>
            <person name="Aigle M."/>
            <person name="Anthouard V."/>
            <person name="Babour A."/>
            <person name="Barbe V."/>
            <person name="Barnay S."/>
            <person name="Blanchin S."/>
            <person name="Beckerich J.M."/>
            <person name="Beyne E."/>
            <person name="Bleykasten C."/>
            <person name="Boisrame A."/>
            <person name="Boyer J."/>
            <person name="Cattolico L."/>
            <person name="Confanioleri F."/>
            <person name="de Daruvar A."/>
            <person name="Despons L."/>
            <person name="Fabre E."/>
            <person name="Fairhead C."/>
            <person name="Ferry-Dumazet H."/>
            <person name="Groppi A."/>
            <person name="Hantraye F."/>
            <person name="Hennequin C."/>
            <person name="Jauniaux N."/>
            <person name="Joyet P."/>
            <person name="Kachouri R."/>
            <person name="Kerrest A."/>
            <person name="Koszul R."/>
            <person name="Lemaire M."/>
            <person name="Lesur I."/>
            <person name="Ma L."/>
            <person name="Muller H."/>
            <person name="Nicaud J.M."/>
            <person name="Nikolski M."/>
            <person name="Oztas S."/>
            <person name="Ozier-Kalogeropoulos O."/>
            <person name="Pellenz S."/>
            <person name="Potier S."/>
            <person name="Richard G.F."/>
            <person name="Straub M.L."/>
            <person name="Suleau A."/>
            <person name="Swennene D."/>
            <person name="Tekaia F."/>
            <person name="Wesolowski-Louvel M."/>
            <person name="Westhof E."/>
            <person name="Wirth B."/>
            <person name="Zeniou-Meyer M."/>
            <person name="Zivanovic I."/>
            <person name="Bolotin-Fukuhara M."/>
            <person name="Thierry A."/>
            <person name="Bouchier C."/>
            <person name="Caudron B."/>
            <person name="Scarpelli C."/>
            <person name="Gaillardin C."/>
            <person name="Weissenbach J."/>
            <person name="Wincker P."/>
            <person name="Souciet J.L."/>
        </authorList>
    </citation>
    <scope>NUCLEOTIDE SEQUENCE [LARGE SCALE GENOMIC DNA]</scope>
    <source>
        <strain evidence="2">ATCC 36239 / CBS 767 / BCRC 21394 / JCM 1990 / NBRC 0083 / IGC 2968</strain>
    </source>
</reference>
<dbReference type="InParanoid" id="Q6BNJ3"/>
<protein>
    <submittedName>
        <fullName evidence="1">DEHA2E21230p</fullName>
    </submittedName>
</protein>
<sequence>MYRSSQRFISAKTRSSIRSYGTRTPFSFVPNEEKFLFESEKLTPEQNKAAIPKRPSYDHLQKYHYEIRSPEDVADLIMKLDFKDIFLTSLAKDSPILGDATYKFVSKDPSKTPEPIMLHFTAITCKWAEVFNDQIHDLSNIPEQDASLNYENKNLIEQISKGLQNYKEITGENNLLTSDNLKKAFKFLKAFENSEKKVTGISTQSELSPVITFEAMSSYLLNSEEVKQNVENFDIFLSFIEENIQLFTLESLKQFLVLLINNLHESKLSTIQSKLNAFTKFMDNTIFEIYPSITSELNPIYLDKLSYLYTMTSNILKANEILSILIQNYKLSPSKETFNSFLAGYEKFLNNIEGTNQLKRKETILRDLSNLKPAFFHEGLSKISFNLLLNNSVSDVHELEKFLKLVLLSDNGENLLANFSQDIIRKIQSIQFKSNDPVNAKSLQLSQLIRLLVIDNNIKFSDAALTLCEELYSGFNQKSNVKQIQALKV</sequence>
<dbReference type="RefSeq" id="XP_460227.2">
    <property type="nucleotide sequence ID" value="XM_460227.1"/>
</dbReference>
<organism evidence="1 2">
    <name type="scientific">Debaryomyces hansenii (strain ATCC 36239 / CBS 767 / BCRC 21394 / JCM 1990 / NBRC 0083 / IGC 2968)</name>
    <name type="common">Yeast</name>
    <name type="synonym">Torulaspora hansenii</name>
    <dbReference type="NCBI Taxonomy" id="284592"/>
    <lineage>
        <taxon>Eukaryota</taxon>
        <taxon>Fungi</taxon>
        <taxon>Dikarya</taxon>
        <taxon>Ascomycota</taxon>
        <taxon>Saccharomycotina</taxon>
        <taxon>Pichiomycetes</taxon>
        <taxon>Debaryomycetaceae</taxon>
        <taxon>Debaryomyces</taxon>
    </lineage>
</organism>
<evidence type="ECO:0000313" key="2">
    <source>
        <dbReference type="Proteomes" id="UP000000599"/>
    </source>
</evidence>
<dbReference type="KEGG" id="dha:DEHA2E21230g"/>
<dbReference type="OrthoDB" id="4094059at2759"/>
<dbReference type="OMA" id="PKYHHEI"/>
<dbReference type="eggNOG" id="ENOG502RPZT">
    <property type="taxonomic scope" value="Eukaryota"/>
</dbReference>
<proteinExistence type="predicted"/>
<name>Q6BNJ3_DEBHA</name>
<accession>Q6BNJ3</accession>
<gene>
    <name evidence="1" type="ordered locus">DEHA2E21230g</name>
</gene>
<dbReference type="VEuPathDB" id="FungiDB:DEHA2E21230g"/>
<dbReference type="HOGENOM" id="CLU_557788_0_0_1"/>
<dbReference type="AlphaFoldDB" id="Q6BNJ3"/>
<evidence type="ECO:0000313" key="1">
    <source>
        <dbReference type="EMBL" id="CAG88500.2"/>
    </source>
</evidence>
<keyword evidence="2" id="KW-1185">Reference proteome</keyword>
<dbReference type="STRING" id="284592.Q6BNJ3"/>
<dbReference type="Proteomes" id="UP000000599">
    <property type="component" value="Chromosome E"/>
</dbReference>
<dbReference type="GeneID" id="2902880"/>
<dbReference type="EMBL" id="CR382137">
    <property type="protein sequence ID" value="CAG88500.2"/>
    <property type="molecule type" value="Genomic_DNA"/>
</dbReference>